<organism evidence="2 3">
    <name type="scientific">Streptomyces caatingaensis</name>
    <dbReference type="NCBI Taxonomy" id="1678637"/>
    <lineage>
        <taxon>Bacteria</taxon>
        <taxon>Bacillati</taxon>
        <taxon>Actinomycetota</taxon>
        <taxon>Actinomycetes</taxon>
        <taxon>Kitasatosporales</taxon>
        <taxon>Streptomycetaceae</taxon>
        <taxon>Streptomyces</taxon>
    </lineage>
</organism>
<dbReference type="PATRIC" id="fig|1678637.3.peg.65"/>
<feature type="transmembrane region" description="Helical" evidence="1">
    <location>
        <begin position="80"/>
        <end position="101"/>
    </location>
</feature>
<keyword evidence="1" id="KW-0472">Membrane</keyword>
<keyword evidence="1" id="KW-0812">Transmembrane</keyword>
<dbReference type="Proteomes" id="UP000037288">
    <property type="component" value="Unassembled WGS sequence"/>
</dbReference>
<dbReference type="OrthoDB" id="3854538at2"/>
<protein>
    <submittedName>
        <fullName evidence="2">Membrane protein</fullName>
    </submittedName>
</protein>
<sequence>MTGHDRDLEKELDATLQTRKELGAEYEAELVDAFLEKVERKVDDAVDRRMRRLAAEQQMSAARGGSPGRGGEFGTFGERFGFAIVSLVLAIPLSAIGAGYAGLLGLVVSWAGIVGVNVAHVTRGLPWQRER</sequence>
<dbReference type="AlphaFoldDB" id="A0A0K9XNT5"/>
<keyword evidence="3" id="KW-1185">Reference proteome</keyword>
<evidence type="ECO:0000313" key="3">
    <source>
        <dbReference type="Proteomes" id="UP000037288"/>
    </source>
</evidence>
<name>A0A0K9XNT5_9ACTN</name>
<proteinExistence type="predicted"/>
<dbReference type="EMBL" id="LFXA01000001">
    <property type="protein sequence ID" value="KNB54367.1"/>
    <property type="molecule type" value="Genomic_DNA"/>
</dbReference>
<keyword evidence="1" id="KW-1133">Transmembrane helix</keyword>
<gene>
    <name evidence="2" type="ORF">AC230_00310</name>
</gene>
<accession>A0A0K9XNT5</accession>
<dbReference type="STRING" id="1678637.AC230_00310"/>
<reference evidence="3" key="1">
    <citation type="submission" date="2015-07" db="EMBL/GenBank/DDBJ databases">
        <title>Draft genome sequence of Streptomyces sp. CMAA 1322, a bacterium isolated from Caatinga biome, from dry forest semiarid of Brazil.</title>
        <authorList>
            <person name="Santos S.N."/>
            <person name="Gacesa R."/>
            <person name="Taketani R.G."/>
            <person name="Long P.F."/>
            <person name="Melo I.S."/>
        </authorList>
    </citation>
    <scope>NUCLEOTIDE SEQUENCE [LARGE SCALE GENOMIC DNA]</scope>
    <source>
        <strain evidence="3">CMAA 1322</strain>
    </source>
</reference>
<comment type="caution">
    <text evidence="2">The sequence shown here is derived from an EMBL/GenBank/DDBJ whole genome shotgun (WGS) entry which is preliminary data.</text>
</comment>
<evidence type="ECO:0000313" key="2">
    <source>
        <dbReference type="EMBL" id="KNB54367.1"/>
    </source>
</evidence>
<evidence type="ECO:0000256" key="1">
    <source>
        <dbReference type="SAM" id="Phobius"/>
    </source>
</evidence>
<dbReference type="RefSeq" id="WP_049713882.1">
    <property type="nucleotide sequence ID" value="NZ_LFXA01000001.1"/>
</dbReference>